<dbReference type="InterPro" id="IPR029759">
    <property type="entry name" value="GPX_AS"/>
</dbReference>
<dbReference type="GO" id="GO:0004601">
    <property type="term" value="F:peroxidase activity"/>
    <property type="evidence" value="ECO:0007669"/>
    <property type="project" value="UniProtKB-KW"/>
</dbReference>
<dbReference type="CDD" id="cd00340">
    <property type="entry name" value="GSH_Peroxidase"/>
    <property type="match status" value="1"/>
</dbReference>
<evidence type="ECO:0000313" key="6">
    <source>
        <dbReference type="EMBL" id="WTP88006.1"/>
    </source>
</evidence>
<dbReference type="InterPro" id="IPR036249">
    <property type="entry name" value="Thioredoxin-like_sf"/>
</dbReference>
<feature type="active site" evidence="4">
    <location>
        <position position="41"/>
    </location>
</feature>
<dbReference type="InterPro" id="IPR000889">
    <property type="entry name" value="Glutathione_peroxidase"/>
</dbReference>
<dbReference type="PIRSF" id="PIRSF000303">
    <property type="entry name" value="Glutathion_perox"/>
    <property type="match status" value="1"/>
</dbReference>
<evidence type="ECO:0000256" key="5">
    <source>
        <dbReference type="RuleBase" id="RU000499"/>
    </source>
</evidence>
<keyword evidence="3 5" id="KW-0560">Oxidoreductase</keyword>
<dbReference type="PANTHER" id="PTHR11592">
    <property type="entry name" value="GLUTATHIONE PEROXIDASE"/>
    <property type="match status" value="1"/>
</dbReference>
<evidence type="ECO:0000256" key="4">
    <source>
        <dbReference type="PIRSR" id="PIRSR000303-1"/>
    </source>
</evidence>
<gene>
    <name evidence="6" type="ORF">OG477_22755</name>
</gene>
<dbReference type="AlphaFoldDB" id="A0AAU1HZJ8"/>
<organism evidence="6">
    <name type="scientific">Streptomyces sp. NBC_00180</name>
    <dbReference type="NCBI Taxonomy" id="2903632"/>
    <lineage>
        <taxon>Bacteria</taxon>
        <taxon>Bacillati</taxon>
        <taxon>Actinomycetota</taxon>
        <taxon>Actinomycetes</taxon>
        <taxon>Kitasatosporales</taxon>
        <taxon>Streptomycetaceae</taxon>
        <taxon>Streptomyces</taxon>
    </lineage>
</organism>
<dbReference type="FunFam" id="3.40.30.10:FF:000010">
    <property type="entry name" value="Glutathione peroxidase"/>
    <property type="match status" value="1"/>
</dbReference>
<dbReference type="Gene3D" id="3.40.30.10">
    <property type="entry name" value="Glutaredoxin"/>
    <property type="match status" value="1"/>
</dbReference>
<comment type="similarity">
    <text evidence="1 5">Belongs to the glutathione peroxidase family.</text>
</comment>
<evidence type="ECO:0000256" key="1">
    <source>
        <dbReference type="ARBA" id="ARBA00006926"/>
    </source>
</evidence>
<dbReference type="SUPFAM" id="SSF52833">
    <property type="entry name" value="Thioredoxin-like"/>
    <property type="match status" value="1"/>
</dbReference>
<dbReference type="PRINTS" id="PR01011">
    <property type="entry name" value="GLUTPROXDASE"/>
</dbReference>
<reference evidence="6" key="1">
    <citation type="submission" date="2022-10" db="EMBL/GenBank/DDBJ databases">
        <title>The complete genomes of actinobacterial strains from the NBC collection.</title>
        <authorList>
            <person name="Joergensen T.S."/>
            <person name="Alvarez Arevalo M."/>
            <person name="Sterndorff E.B."/>
            <person name="Faurdal D."/>
            <person name="Vuksanovic O."/>
            <person name="Mourched A.-S."/>
            <person name="Charusanti P."/>
            <person name="Shaw S."/>
            <person name="Blin K."/>
            <person name="Weber T."/>
        </authorList>
    </citation>
    <scope>NUCLEOTIDE SEQUENCE</scope>
    <source>
        <strain evidence="6">NBC 00180</strain>
    </source>
</reference>
<evidence type="ECO:0000256" key="2">
    <source>
        <dbReference type="ARBA" id="ARBA00022559"/>
    </source>
</evidence>
<dbReference type="PROSITE" id="PS51355">
    <property type="entry name" value="GLUTATHIONE_PEROXID_3"/>
    <property type="match status" value="1"/>
</dbReference>
<dbReference type="Pfam" id="PF00255">
    <property type="entry name" value="GSHPx"/>
    <property type="match status" value="1"/>
</dbReference>
<dbReference type="GO" id="GO:0034599">
    <property type="term" value="P:cellular response to oxidative stress"/>
    <property type="evidence" value="ECO:0007669"/>
    <property type="project" value="TreeGrafter"/>
</dbReference>
<evidence type="ECO:0000256" key="3">
    <source>
        <dbReference type="ARBA" id="ARBA00023002"/>
    </source>
</evidence>
<keyword evidence="2 5" id="KW-0575">Peroxidase</keyword>
<dbReference type="PANTHER" id="PTHR11592:SF40">
    <property type="entry name" value="THIOREDOXIN_GLUTATHIONE PEROXIDASE BTUE"/>
    <property type="match status" value="1"/>
</dbReference>
<name>A0AAU1HZJ8_9ACTN</name>
<dbReference type="EMBL" id="CP108140">
    <property type="protein sequence ID" value="WTP88006.1"/>
    <property type="molecule type" value="Genomic_DNA"/>
</dbReference>
<sequence>MTTTDSSSPLDVDIDTLQGGTADLAQYAGKAVLIVNVASKCGLTPQYSGLEKLQAQYAERGFTVLGVPCNQFLGQEPGSAEEIAEFCSATYGVTFPMTEKVEVNGEGRHPLYERLVGFADAEGHTGDIRWNFEKFLIGRDGKVVARFSPQTEPEAAEVVAAVESAIK</sequence>
<accession>A0AAU1HZJ8</accession>
<dbReference type="PROSITE" id="PS00460">
    <property type="entry name" value="GLUTATHIONE_PEROXID_1"/>
    <property type="match status" value="1"/>
</dbReference>
<protein>
    <recommendedName>
        <fullName evidence="5">Glutathione peroxidase</fullName>
    </recommendedName>
</protein>
<proteinExistence type="inferred from homology"/>